<dbReference type="Pfam" id="PF17957">
    <property type="entry name" value="Big_7"/>
    <property type="match status" value="2"/>
</dbReference>
<evidence type="ECO:0000256" key="1">
    <source>
        <dbReference type="SAM" id="MobiDB-lite"/>
    </source>
</evidence>
<dbReference type="InterPro" id="IPR035986">
    <property type="entry name" value="PKD_dom_sf"/>
</dbReference>
<feature type="compositionally biased region" description="Low complexity" evidence="1">
    <location>
        <begin position="416"/>
        <end position="436"/>
    </location>
</feature>
<dbReference type="InterPro" id="IPR011050">
    <property type="entry name" value="Pectin_lyase_fold/virulence"/>
</dbReference>
<dbReference type="SUPFAM" id="SSF51126">
    <property type="entry name" value="Pectin lyase-like"/>
    <property type="match status" value="1"/>
</dbReference>
<sequence length="1150" mass="119239">MQKALSTTFHLMTKSTRSGARLLSLSAAMISFFGLLPATSQAQGQYPTNITYSAPITITQGGTYTGNFRSTDSNTPCIRIQTTQPVTITGCTLVGAGDLIDAKNGGSTLVITNNKGYGTQQSIDNRRHGRFLEVNSGRSVRVENNYFEHTSGIAAYQWSGDGSAAQTLTVRYNQAKNIDGRFRNGGGEYVQFCGLNQVRNVGNIEIAWNQVINEPNNSLVEDNINFYNSGGVQQSPARVHDNYVQGAYPYPANGNKFTGTGMTTDGDGSSASTTAAFIEAYNNQFISTCNAAMNIAAGHDIYYHDNREVTSALLPDGSALNATYAATAVFNAYQQPGSVFYNNRIANNTIGFVKNGYNVPYANRHDLSTGACSSCTGTNHLPNPITLQTEQNEFTLWGQKRQQNNITIGAGGTNTGGTTTTPTTPTTPTQPVTTSPLPTPANATFVRAINLNGGAATIDGKSWEASSGASGFQINGTPFANQGIALNPATDAARADLIRSSVYGNALTATVTVANGTYLVYTYVWEDNNPETYSLALEGQTVQNNFNSGSAGSWSRLGPFTANVTDGNLTLVSSGGTINLSGIEIWKSNTAAQNQAPTVSLSAASSSVTVNTALALTATAADGDGSVSKVEFFNGSTKLGEDTSAPFQLSWTPTATGPASLTAKATDNAGAATTSAPVTVTVNPATTTTPSPTFTGPANATFFRAIDLGGPASTLDGHSWEASAGAANLQVTGMAFSNTSTTLQPSTDAARAAMLTTALGGTNVGATLSNVANGTYSVYAYIWEDNGPETTNIVLEGQTVRANYNTGAAGHWERLGPYQVNVTDGNIVLATSGGHPNLSGIEVWKHNSTTQNQAPTVSLSAASSSVTVNTALALTATAADGDGSVSKVEFFNGSTKLGEDTSAPFQLSWTPTATGPASLTAKATDNAGAATTSAPVTVTVNPASAATATFYRAINLNGAATSLDGNAWQASTAANYSTNGTPFANQGVTLNPATTTARAQMIRSSVYSRNLTFTMTSVPNGTYEVYAYIWEDNAAQTVSIALNGQTVLSNYNTGSAGSWKKIGPYAVTVTNGSIQLTSSGGDLNLSGVEVWSKSGGTAFQPFTPFQPAASAMAAVLNPATGATSAPVALRPTLVAAPVSVARQRVATRLI</sequence>
<comment type="caution">
    <text evidence="3">The sequence shown here is derived from an EMBL/GenBank/DDBJ whole genome shotgun (WGS) entry which is preliminary data.</text>
</comment>
<dbReference type="EMBL" id="RWIS01000011">
    <property type="protein sequence ID" value="RSK29822.1"/>
    <property type="molecule type" value="Genomic_DNA"/>
</dbReference>
<dbReference type="Gene3D" id="2.60.40.10">
    <property type="entry name" value="Immunoglobulins"/>
    <property type="match status" value="2"/>
</dbReference>
<accession>A0A428JCL9</accession>
<organism evidence="3 4">
    <name type="scientific">Hymenobacter metallilatus</name>
    <dbReference type="NCBI Taxonomy" id="2493666"/>
    <lineage>
        <taxon>Bacteria</taxon>
        <taxon>Pseudomonadati</taxon>
        <taxon>Bacteroidota</taxon>
        <taxon>Cytophagia</taxon>
        <taxon>Cytophagales</taxon>
        <taxon>Hymenobacteraceae</taxon>
        <taxon>Hymenobacter</taxon>
    </lineage>
</organism>
<gene>
    <name evidence="3" type="ORF">EI290_15915</name>
</gene>
<keyword evidence="2" id="KW-0732">Signal</keyword>
<dbReference type="SUPFAM" id="SSF49299">
    <property type="entry name" value="PKD domain"/>
    <property type="match status" value="1"/>
</dbReference>
<evidence type="ECO:0000256" key="2">
    <source>
        <dbReference type="SAM" id="SignalP"/>
    </source>
</evidence>
<dbReference type="AlphaFoldDB" id="A0A428JCL9"/>
<reference evidence="3 4" key="1">
    <citation type="submission" date="2018-12" db="EMBL/GenBank/DDBJ databases">
        <authorList>
            <person name="Feng G."/>
            <person name="Zhu H."/>
        </authorList>
    </citation>
    <scope>NUCLEOTIDE SEQUENCE [LARGE SCALE GENOMIC DNA]</scope>
    <source>
        <strain evidence="3 4">9PBR-2</strain>
    </source>
</reference>
<name>A0A428JCL9_9BACT</name>
<protein>
    <submittedName>
        <fullName evidence="3">Uncharacterized protein</fullName>
    </submittedName>
</protein>
<dbReference type="InterPro" id="IPR008979">
    <property type="entry name" value="Galactose-bd-like_sf"/>
</dbReference>
<dbReference type="SUPFAM" id="SSF49785">
    <property type="entry name" value="Galactose-binding domain-like"/>
    <property type="match status" value="2"/>
</dbReference>
<dbReference type="OrthoDB" id="901313at2"/>
<dbReference type="InterPro" id="IPR013783">
    <property type="entry name" value="Ig-like_fold"/>
</dbReference>
<dbReference type="RefSeq" id="WP_125432415.1">
    <property type="nucleotide sequence ID" value="NZ_RWIS01000011.1"/>
</dbReference>
<evidence type="ECO:0000313" key="4">
    <source>
        <dbReference type="Proteomes" id="UP000280066"/>
    </source>
</evidence>
<keyword evidence="4" id="KW-1185">Reference proteome</keyword>
<proteinExistence type="predicted"/>
<dbReference type="Proteomes" id="UP000280066">
    <property type="component" value="Unassembled WGS sequence"/>
</dbReference>
<feature type="chain" id="PRO_5019311045" evidence="2">
    <location>
        <begin position="43"/>
        <end position="1150"/>
    </location>
</feature>
<feature type="region of interest" description="Disordered" evidence="1">
    <location>
        <begin position="408"/>
        <end position="437"/>
    </location>
</feature>
<feature type="signal peptide" evidence="2">
    <location>
        <begin position="1"/>
        <end position="42"/>
    </location>
</feature>
<evidence type="ECO:0000313" key="3">
    <source>
        <dbReference type="EMBL" id="RSK29822.1"/>
    </source>
</evidence>